<accession>A0A9D0YZK3</accession>
<evidence type="ECO:0008006" key="4">
    <source>
        <dbReference type="Google" id="ProtNLM"/>
    </source>
</evidence>
<gene>
    <name evidence="2" type="ORF">IAC85_05165</name>
</gene>
<name>A0A9D0YZK3_9FIRM</name>
<evidence type="ECO:0000256" key="1">
    <source>
        <dbReference type="SAM" id="Coils"/>
    </source>
</evidence>
<feature type="coiled-coil region" evidence="1">
    <location>
        <begin position="201"/>
        <end position="228"/>
    </location>
</feature>
<proteinExistence type="predicted"/>
<reference evidence="2" key="1">
    <citation type="submission" date="2020-10" db="EMBL/GenBank/DDBJ databases">
        <authorList>
            <person name="Gilroy R."/>
        </authorList>
    </citation>
    <scope>NUCLEOTIDE SEQUENCE</scope>
    <source>
        <strain evidence="2">CHK165-10780</strain>
    </source>
</reference>
<organism evidence="2 3">
    <name type="scientific">Candidatus Faecenecus gallistercoris</name>
    <dbReference type="NCBI Taxonomy" id="2840793"/>
    <lineage>
        <taxon>Bacteria</taxon>
        <taxon>Bacillati</taxon>
        <taxon>Bacillota</taxon>
        <taxon>Bacillota incertae sedis</taxon>
        <taxon>Candidatus Faecenecus</taxon>
    </lineage>
</organism>
<keyword evidence="1" id="KW-0175">Coiled coil</keyword>
<reference evidence="2" key="2">
    <citation type="journal article" date="2021" name="PeerJ">
        <title>Extensive microbial diversity within the chicken gut microbiome revealed by metagenomics and culture.</title>
        <authorList>
            <person name="Gilroy R."/>
            <person name="Ravi A."/>
            <person name="Getino M."/>
            <person name="Pursley I."/>
            <person name="Horton D.L."/>
            <person name="Alikhan N.F."/>
            <person name="Baker D."/>
            <person name="Gharbi K."/>
            <person name="Hall N."/>
            <person name="Watson M."/>
            <person name="Adriaenssens E.M."/>
            <person name="Foster-Nyarko E."/>
            <person name="Jarju S."/>
            <person name="Secka A."/>
            <person name="Antonio M."/>
            <person name="Oren A."/>
            <person name="Chaudhuri R.R."/>
            <person name="La Ragione R."/>
            <person name="Hildebrand F."/>
            <person name="Pallen M.J."/>
        </authorList>
    </citation>
    <scope>NUCLEOTIDE SEQUENCE</scope>
    <source>
        <strain evidence="2">CHK165-10780</strain>
    </source>
</reference>
<evidence type="ECO:0000313" key="2">
    <source>
        <dbReference type="EMBL" id="HIQ65111.1"/>
    </source>
</evidence>
<comment type="caution">
    <text evidence="2">The sequence shown here is derived from an EMBL/GenBank/DDBJ whole genome shotgun (WGS) entry which is preliminary data.</text>
</comment>
<protein>
    <recommendedName>
        <fullName evidence="4">Spike protein/glycoprotein</fullName>
    </recommendedName>
</protein>
<evidence type="ECO:0000313" key="3">
    <source>
        <dbReference type="Proteomes" id="UP000886725"/>
    </source>
</evidence>
<sequence length="272" mass="29233">MNEGMLSPADVAVLSGNAGNGRNNNGWGNDYAWIIILFLIFGYGRNGFGGGFGGNSGGVADGYVLASDFAQIDRKLDTISNGICDSTFALNNTMTNGFAATQQTLCQGFSGINQAITTNGYETRLGVQGLSSQLANCCCDLRQQLADCCCQTQRGIDGINYNMAMNTNSIQQTLCNNTRDIIDNQNANYRALHDEILANRIEDKNAQIASQQNEINALRLKASQEAQNTYLLNQLKACPIPAYVVPNPNCCYNYNVTGFGYGNGCGCNSTVI</sequence>
<dbReference type="Proteomes" id="UP000886725">
    <property type="component" value="Unassembled WGS sequence"/>
</dbReference>
<dbReference type="EMBL" id="DVFU01000099">
    <property type="protein sequence ID" value="HIQ65111.1"/>
    <property type="molecule type" value="Genomic_DNA"/>
</dbReference>
<dbReference type="AlphaFoldDB" id="A0A9D0YZK3"/>